<protein>
    <submittedName>
        <fullName evidence="3">M56 family metallopeptidase</fullName>
    </submittedName>
</protein>
<keyword evidence="1" id="KW-1133">Transmembrane helix</keyword>
<dbReference type="Pfam" id="PF05569">
    <property type="entry name" value="Peptidase_M56"/>
    <property type="match status" value="1"/>
</dbReference>
<dbReference type="Proteomes" id="UP000824073">
    <property type="component" value="Unassembled WGS sequence"/>
</dbReference>
<proteinExistence type="predicted"/>
<feature type="transmembrane region" description="Helical" evidence="1">
    <location>
        <begin position="87"/>
        <end position="108"/>
    </location>
</feature>
<keyword evidence="1" id="KW-0472">Membrane</keyword>
<feature type="transmembrane region" description="Helical" evidence="1">
    <location>
        <begin position="294"/>
        <end position="314"/>
    </location>
</feature>
<dbReference type="EMBL" id="DVMR01000048">
    <property type="protein sequence ID" value="HIU43840.1"/>
    <property type="molecule type" value="Genomic_DNA"/>
</dbReference>
<name>A0A9D1LL81_9CLOT</name>
<reference evidence="3" key="1">
    <citation type="submission" date="2020-10" db="EMBL/GenBank/DDBJ databases">
        <authorList>
            <person name="Gilroy R."/>
        </authorList>
    </citation>
    <scope>NUCLEOTIDE SEQUENCE</scope>
    <source>
        <strain evidence="3">CHK191-8634</strain>
    </source>
</reference>
<feature type="domain" description="Peptidase M56" evidence="2">
    <location>
        <begin position="89"/>
        <end position="268"/>
    </location>
</feature>
<dbReference type="PANTHER" id="PTHR34978">
    <property type="entry name" value="POSSIBLE SENSOR-TRANSDUCER PROTEIN BLAR"/>
    <property type="match status" value="1"/>
</dbReference>
<feature type="transmembrane region" description="Helical" evidence="1">
    <location>
        <begin position="32"/>
        <end position="53"/>
    </location>
</feature>
<dbReference type="CDD" id="cd07341">
    <property type="entry name" value="M56_BlaR1_MecR1_like"/>
    <property type="match status" value="1"/>
</dbReference>
<organism evidence="3 4">
    <name type="scientific">Candidatus Ventrousia excrementavium</name>
    <dbReference type="NCBI Taxonomy" id="2840961"/>
    <lineage>
        <taxon>Bacteria</taxon>
        <taxon>Bacillati</taxon>
        <taxon>Bacillota</taxon>
        <taxon>Clostridia</taxon>
        <taxon>Eubacteriales</taxon>
        <taxon>Clostridiaceae</taxon>
        <taxon>Clostridiaceae incertae sedis</taxon>
        <taxon>Candidatus Ventrousia</taxon>
    </lineage>
</organism>
<evidence type="ECO:0000256" key="1">
    <source>
        <dbReference type="SAM" id="Phobius"/>
    </source>
</evidence>
<keyword evidence="1" id="KW-0812">Transmembrane</keyword>
<reference evidence="3" key="2">
    <citation type="journal article" date="2021" name="PeerJ">
        <title>Extensive microbial diversity within the chicken gut microbiome revealed by metagenomics and culture.</title>
        <authorList>
            <person name="Gilroy R."/>
            <person name="Ravi A."/>
            <person name="Getino M."/>
            <person name="Pursley I."/>
            <person name="Horton D.L."/>
            <person name="Alikhan N.F."/>
            <person name="Baker D."/>
            <person name="Gharbi K."/>
            <person name="Hall N."/>
            <person name="Watson M."/>
            <person name="Adriaenssens E.M."/>
            <person name="Foster-Nyarko E."/>
            <person name="Jarju S."/>
            <person name="Secka A."/>
            <person name="Antonio M."/>
            <person name="Oren A."/>
            <person name="Chaudhuri R.R."/>
            <person name="La Ragione R."/>
            <person name="Hildebrand F."/>
            <person name="Pallen M.J."/>
        </authorList>
    </citation>
    <scope>NUCLEOTIDE SEQUENCE</scope>
    <source>
        <strain evidence="3">CHK191-8634</strain>
    </source>
</reference>
<gene>
    <name evidence="3" type="ORF">IAB67_06025</name>
</gene>
<evidence type="ECO:0000313" key="3">
    <source>
        <dbReference type="EMBL" id="HIU43840.1"/>
    </source>
</evidence>
<dbReference type="PANTHER" id="PTHR34978:SF3">
    <property type="entry name" value="SLR0241 PROTEIN"/>
    <property type="match status" value="1"/>
</dbReference>
<evidence type="ECO:0000259" key="2">
    <source>
        <dbReference type="Pfam" id="PF05569"/>
    </source>
</evidence>
<dbReference type="InterPro" id="IPR008756">
    <property type="entry name" value="Peptidase_M56"/>
</dbReference>
<dbReference type="AlphaFoldDB" id="A0A9D1LL81"/>
<sequence>MTLTVYSFLMSIVWFGLFSVLLLVLRRKEAFVLSFGLLPMLCLVIATLLRVFLPLEFPFTKVIGSTEWMPNVVDALQTPAVWIGGQYFSLSQILTAVWVCGAVAVTVWRLGRAVRSQRLVSKYLPDFAAQDAARKITGQDIDVRKGYFGGSPYVCGTIRPVVVLPYGKRYSDIHLKFIILHEWQHFVNRDEWCKRLVEILCCVFWWNPLVYLLQNLVVDILEERCDFGVMSRLDPDERQEYLEMLLHEKPREGKRENKMPAASSTFAKSRSERAFIKRLRLGAHFEELESRKKAGGIIVSILIGILFVFSYTMVIQPRIDFPKDEGYLLELPSDTYIIDNGDGTYTICINGELGDIEDITVEPFASLPIISK</sequence>
<comment type="caution">
    <text evidence="3">The sequence shown here is derived from an EMBL/GenBank/DDBJ whole genome shotgun (WGS) entry which is preliminary data.</text>
</comment>
<feature type="transmembrane region" description="Helical" evidence="1">
    <location>
        <begin position="6"/>
        <end position="25"/>
    </location>
</feature>
<accession>A0A9D1LL81</accession>
<dbReference type="InterPro" id="IPR052173">
    <property type="entry name" value="Beta-lactam_resp_regulator"/>
</dbReference>
<evidence type="ECO:0000313" key="4">
    <source>
        <dbReference type="Proteomes" id="UP000824073"/>
    </source>
</evidence>